<gene>
    <name evidence="1" type="ORF">DP065_03015</name>
</gene>
<reference evidence="2" key="1">
    <citation type="submission" date="2018-06" db="EMBL/GenBank/DDBJ databases">
        <title>Complete genome sequences of Mycoplasma anatis, M. anseris and M. cloacale type strains.</title>
        <authorList>
            <person name="Grozner D."/>
            <person name="Forro B."/>
            <person name="Sulyok K.M."/>
            <person name="Marton S."/>
            <person name="Kreizinger Z."/>
            <person name="Banyai K."/>
            <person name="Gyuranecz M."/>
        </authorList>
    </citation>
    <scope>NUCLEOTIDE SEQUENCE [LARGE SCALE GENOMIC DNA]</scope>
    <source>
        <strain evidence="2">ATCC 49234</strain>
    </source>
</reference>
<evidence type="ECO:0008006" key="3">
    <source>
        <dbReference type="Google" id="ProtNLM"/>
    </source>
</evidence>
<organism evidence="1 2">
    <name type="scientific">[Mycoplasma] anseris</name>
    <dbReference type="NCBI Taxonomy" id="92400"/>
    <lineage>
        <taxon>Bacteria</taxon>
        <taxon>Bacillati</taxon>
        <taxon>Mycoplasmatota</taxon>
        <taxon>Mycoplasmoidales</taxon>
        <taxon>Metamycoplasmataceae</taxon>
        <taxon>Metamycoplasma</taxon>
    </lineage>
</organism>
<dbReference type="KEGG" id="mane:DP065_03015"/>
<proteinExistence type="predicted"/>
<dbReference type="AlphaFoldDB" id="A0A2Z4NDR4"/>
<accession>A0A2Z4NDR4</accession>
<dbReference type="Proteomes" id="UP000250218">
    <property type="component" value="Chromosome"/>
</dbReference>
<dbReference type="RefSeq" id="WP_052169668.1">
    <property type="nucleotide sequence ID" value="NZ_CP030140.1"/>
</dbReference>
<protein>
    <recommendedName>
        <fullName evidence="3">Phage portal protein</fullName>
    </recommendedName>
</protein>
<evidence type="ECO:0000313" key="2">
    <source>
        <dbReference type="Proteomes" id="UP000250218"/>
    </source>
</evidence>
<sequence length="405" mass="47017">MALNDLLKDYQNHRNNFFGNGNFIKPNSKKQYTELGAKIQVNSLAFKMPKIELKNQEAQKSLFEVLEKNNFLELIQYLEENLFRYGKYAIGVFKFNGEIVLKLGKVLRQEFINNKLYYLLVQIDEIERNTTRYNICLEYDLTKYPNSFNKAYAEEVVSKKQVSLNSVNYFINSNSINVDYIPWVIFKNNYKSISDIEIVDPSLFQILDNCLEMLMLDNFYSSPFLYITSAINSEAAKKTEEAIYKLDKRVVNVNGYEMAFSENGTPLTMLQGSTLSASILQKIDKLNYLIKDALFFRMNSADFGTKNMHNAEVESLNSNYGDYLETKANLREIYYKKFLLMILNILNYEVSEEELKIIVASSTEYLKSQEAIYNTNNDGVALNPNLQLQTATIKKEESFNNEEEE</sequence>
<dbReference type="EMBL" id="CP030140">
    <property type="protein sequence ID" value="AWX69700.1"/>
    <property type="molecule type" value="Genomic_DNA"/>
</dbReference>
<evidence type="ECO:0000313" key="1">
    <source>
        <dbReference type="EMBL" id="AWX69700.1"/>
    </source>
</evidence>
<name>A0A2Z4NDR4_9BACT</name>
<keyword evidence="2" id="KW-1185">Reference proteome</keyword>